<evidence type="ECO:0000313" key="3">
    <source>
        <dbReference type="Proteomes" id="UP001162156"/>
    </source>
</evidence>
<sequence>MDVLQEDDHDYELIVMKKGSVIDPNLYKLPELLQRNNGYSLVSEVYVNNGYNYSSTPSSPASSNYSTLGRKTLKVRYEEGNEKPGKLLIEVEDCPDNYIPVNDSDGFEPDTLDRKPCKLNIFKSSATDNMEYVDSLERPHQILLRTTGSFRSDTITKGVENIETNNFNRALSLREIYEAKTKGIIAKKIEDAVFNKCDDEGRMLTLEERHSKRQRSKENVVQPDVIPPPPHDGSPIYEHPKPPRKIITGRYVIMG</sequence>
<protein>
    <submittedName>
        <fullName evidence="2">Uncharacterized protein</fullName>
    </submittedName>
</protein>
<dbReference type="GO" id="GO:0005938">
    <property type="term" value="C:cell cortex"/>
    <property type="evidence" value="ECO:0007669"/>
    <property type="project" value="TreeGrafter"/>
</dbReference>
<dbReference type="AlphaFoldDB" id="A0AAV8WXV0"/>
<proteinExistence type="predicted"/>
<organism evidence="2 3">
    <name type="scientific">Rhamnusium bicolor</name>
    <dbReference type="NCBI Taxonomy" id="1586634"/>
    <lineage>
        <taxon>Eukaryota</taxon>
        <taxon>Metazoa</taxon>
        <taxon>Ecdysozoa</taxon>
        <taxon>Arthropoda</taxon>
        <taxon>Hexapoda</taxon>
        <taxon>Insecta</taxon>
        <taxon>Pterygota</taxon>
        <taxon>Neoptera</taxon>
        <taxon>Endopterygota</taxon>
        <taxon>Coleoptera</taxon>
        <taxon>Polyphaga</taxon>
        <taxon>Cucujiformia</taxon>
        <taxon>Chrysomeloidea</taxon>
        <taxon>Cerambycidae</taxon>
        <taxon>Lepturinae</taxon>
        <taxon>Rhagiini</taxon>
        <taxon>Rhamnusium</taxon>
    </lineage>
</organism>
<accession>A0AAV8WXV0</accession>
<reference evidence="2" key="1">
    <citation type="journal article" date="2023" name="Insect Mol. Biol.">
        <title>Genome sequencing provides insights into the evolution of gene families encoding plant cell wall-degrading enzymes in longhorned beetles.</title>
        <authorList>
            <person name="Shin N.R."/>
            <person name="Okamura Y."/>
            <person name="Kirsch R."/>
            <person name="Pauchet Y."/>
        </authorList>
    </citation>
    <scope>NUCLEOTIDE SEQUENCE</scope>
    <source>
        <strain evidence="2">RBIC_L_NR</strain>
    </source>
</reference>
<dbReference type="PANTHER" id="PTHR39387">
    <property type="entry name" value="SHAVENOID, ISOFORM B"/>
    <property type="match status" value="1"/>
</dbReference>
<dbReference type="EMBL" id="JANEYF010004418">
    <property type="protein sequence ID" value="KAJ8931276.1"/>
    <property type="molecule type" value="Genomic_DNA"/>
</dbReference>
<name>A0AAV8WXV0_9CUCU</name>
<evidence type="ECO:0000313" key="2">
    <source>
        <dbReference type="EMBL" id="KAJ8931276.1"/>
    </source>
</evidence>
<dbReference type="PANTHER" id="PTHR39387:SF1">
    <property type="entry name" value="SHAVENOID, ISOFORM B"/>
    <property type="match status" value="1"/>
</dbReference>
<dbReference type="GO" id="GO:0035317">
    <property type="term" value="P:imaginal disc-derived wing hair organization"/>
    <property type="evidence" value="ECO:0007669"/>
    <property type="project" value="TreeGrafter"/>
</dbReference>
<gene>
    <name evidence="2" type="ORF">NQ314_015842</name>
</gene>
<feature type="region of interest" description="Disordered" evidence="1">
    <location>
        <begin position="209"/>
        <end position="241"/>
    </location>
</feature>
<keyword evidence="3" id="KW-1185">Reference proteome</keyword>
<evidence type="ECO:0000256" key="1">
    <source>
        <dbReference type="SAM" id="MobiDB-lite"/>
    </source>
</evidence>
<dbReference type="Proteomes" id="UP001162156">
    <property type="component" value="Unassembled WGS sequence"/>
</dbReference>
<comment type="caution">
    <text evidence="2">The sequence shown here is derived from an EMBL/GenBank/DDBJ whole genome shotgun (WGS) entry which is preliminary data.</text>
</comment>